<dbReference type="RefSeq" id="WP_209644470.1">
    <property type="nucleotide sequence ID" value="NZ_JAGINW010000001.1"/>
</dbReference>
<feature type="compositionally biased region" description="Low complexity" evidence="1">
    <location>
        <begin position="212"/>
        <end position="221"/>
    </location>
</feature>
<feature type="compositionally biased region" description="Basic and acidic residues" evidence="1">
    <location>
        <begin position="90"/>
        <end position="115"/>
    </location>
</feature>
<comment type="caution">
    <text evidence="2">The sequence shown here is derived from an EMBL/GenBank/DDBJ whole genome shotgun (WGS) entry which is preliminary data.</text>
</comment>
<reference evidence="2 3" key="1">
    <citation type="submission" date="2021-03" db="EMBL/GenBank/DDBJ databases">
        <title>Sequencing the genomes of 1000 actinobacteria strains.</title>
        <authorList>
            <person name="Klenk H.-P."/>
        </authorList>
    </citation>
    <scope>NUCLEOTIDE SEQUENCE [LARGE SCALE GENOMIC DNA]</scope>
    <source>
        <strain evidence="2 3">DSM 46670</strain>
    </source>
</reference>
<name>A0ABS4TUB2_9PSEU</name>
<dbReference type="Proteomes" id="UP001519332">
    <property type="component" value="Unassembled WGS sequence"/>
</dbReference>
<proteinExistence type="predicted"/>
<accession>A0ABS4TUB2</accession>
<keyword evidence="3" id="KW-1185">Reference proteome</keyword>
<dbReference type="EMBL" id="JAGINW010000001">
    <property type="protein sequence ID" value="MBP2327536.1"/>
    <property type="molecule type" value="Genomic_DNA"/>
</dbReference>
<evidence type="ECO:0000313" key="2">
    <source>
        <dbReference type="EMBL" id="MBP2327536.1"/>
    </source>
</evidence>
<feature type="compositionally biased region" description="Basic and acidic residues" evidence="1">
    <location>
        <begin position="222"/>
        <end position="236"/>
    </location>
</feature>
<sequence length="284" mass="31166">MLRNLGGETREAMDAALTEFAEIRRRWDELDAGAVAQSAKDRADTAEALLKVQRAERSADDAERAKVDAVAAAAKDRQLRVEAEQSAETAIKEAEQARKAAWEQTAEHERARGQAETRATLAEQGQRDALDMLESVKRELRDLKILQQDTLRRMTDALAVAERADTARELAEAKIAGAEEKARLAGDAAQRAQQEAETARAGERQAWSAAEAGAQRAQQDIDAARRAETQARADAETTIKTLSQAQEVLVQRLTEQDTQLQALRAQLEAAHEKERTALDQPAAP</sequence>
<feature type="region of interest" description="Disordered" evidence="1">
    <location>
        <begin position="186"/>
        <end position="236"/>
    </location>
</feature>
<evidence type="ECO:0000256" key="1">
    <source>
        <dbReference type="SAM" id="MobiDB-lite"/>
    </source>
</evidence>
<organism evidence="2 3">
    <name type="scientific">Kibdelosporangium banguiense</name>
    <dbReference type="NCBI Taxonomy" id="1365924"/>
    <lineage>
        <taxon>Bacteria</taxon>
        <taxon>Bacillati</taxon>
        <taxon>Actinomycetota</taxon>
        <taxon>Actinomycetes</taxon>
        <taxon>Pseudonocardiales</taxon>
        <taxon>Pseudonocardiaceae</taxon>
        <taxon>Kibdelosporangium</taxon>
    </lineage>
</organism>
<gene>
    <name evidence="2" type="ORF">JOF56_007921</name>
</gene>
<protein>
    <submittedName>
        <fullName evidence="2">Uncharacterized protein</fullName>
    </submittedName>
</protein>
<evidence type="ECO:0000313" key="3">
    <source>
        <dbReference type="Proteomes" id="UP001519332"/>
    </source>
</evidence>
<feature type="region of interest" description="Disordered" evidence="1">
    <location>
        <begin position="85"/>
        <end position="123"/>
    </location>
</feature>